<organism evidence="6 7">
    <name type="scientific">Riccia sorocarpa</name>
    <dbReference type="NCBI Taxonomy" id="122646"/>
    <lineage>
        <taxon>Eukaryota</taxon>
        <taxon>Viridiplantae</taxon>
        <taxon>Streptophyta</taxon>
        <taxon>Embryophyta</taxon>
        <taxon>Marchantiophyta</taxon>
        <taxon>Marchantiopsida</taxon>
        <taxon>Marchantiidae</taxon>
        <taxon>Marchantiales</taxon>
        <taxon>Ricciaceae</taxon>
        <taxon>Riccia</taxon>
    </lineage>
</organism>
<keyword evidence="4" id="KW-0648">Protein biosynthesis</keyword>
<evidence type="ECO:0000256" key="5">
    <source>
        <dbReference type="SAM" id="MobiDB-lite"/>
    </source>
</evidence>
<dbReference type="GO" id="GO:0003743">
    <property type="term" value="F:translation initiation factor activity"/>
    <property type="evidence" value="ECO:0007669"/>
    <property type="project" value="UniProtKB-KW"/>
</dbReference>
<dbReference type="Proteomes" id="UP001633002">
    <property type="component" value="Unassembled WGS sequence"/>
</dbReference>
<dbReference type="InterPro" id="IPR007783">
    <property type="entry name" value="eIF3d"/>
</dbReference>
<dbReference type="InterPro" id="IPR016024">
    <property type="entry name" value="ARM-type_fold"/>
</dbReference>
<dbReference type="AlphaFoldDB" id="A0ABD3H9W6"/>
<evidence type="ECO:0000313" key="7">
    <source>
        <dbReference type="Proteomes" id="UP001633002"/>
    </source>
</evidence>
<dbReference type="PANTHER" id="PTHR12399">
    <property type="entry name" value="EUKARYOTIC TRANSLATION INITIATION FACTOR 3 SUBUNIT 7"/>
    <property type="match status" value="1"/>
</dbReference>
<dbReference type="EMBL" id="JBJQOH010000004">
    <property type="protein sequence ID" value="KAL3688292.1"/>
    <property type="molecule type" value="Genomic_DNA"/>
</dbReference>
<dbReference type="PANTHER" id="PTHR12399:SF0">
    <property type="entry name" value="EUKARYOTIC TRANSLATION INITIATION FACTOR 3 SUBUNIT D"/>
    <property type="match status" value="1"/>
</dbReference>
<keyword evidence="3" id="KW-0694">RNA-binding</keyword>
<feature type="region of interest" description="Disordered" evidence="5">
    <location>
        <begin position="190"/>
        <end position="234"/>
    </location>
</feature>
<keyword evidence="2" id="KW-0396">Initiation factor</keyword>
<dbReference type="SMART" id="SM00185">
    <property type="entry name" value="ARM"/>
    <property type="match status" value="3"/>
</dbReference>
<evidence type="ECO:0008006" key="8">
    <source>
        <dbReference type="Google" id="ProtNLM"/>
    </source>
</evidence>
<feature type="compositionally biased region" description="Basic and acidic residues" evidence="5">
    <location>
        <begin position="206"/>
        <end position="231"/>
    </location>
</feature>
<dbReference type="InterPro" id="IPR011989">
    <property type="entry name" value="ARM-like"/>
</dbReference>
<protein>
    <recommendedName>
        <fullName evidence="8">Eukaryotic translation initiation factor 3 subunit D</fullName>
    </recommendedName>
</protein>
<dbReference type="GO" id="GO:0003723">
    <property type="term" value="F:RNA binding"/>
    <property type="evidence" value="ECO:0007669"/>
    <property type="project" value="UniProtKB-KW"/>
</dbReference>
<name>A0ABD3H9W6_9MARC</name>
<feature type="compositionally biased region" description="Acidic residues" evidence="5">
    <location>
        <begin position="190"/>
        <end position="205"/>
    </location>
</feature>
<keyword evidence="1" id="KW-0963">Cytoplasm</keyword>
<proteinExistence type="predicted"/>
<sequence>MPGEDPAIKDVRVANVRRRQSPFIGGAFCLSEQDFRSSDKNGAAGQLSSRAFEQNSTAASPLGRLCWCDRKRRVVSFSFPVAGNDFGAFPIELQILVCVVLLFGLELVKAPREPTTTDFKKKARDLLAKYSITLQLYAPGQYRIVCLEIMFLMILRLRSKFFRLKGLSVSNVCGSHDYLTVAVKRQTESTEEVLEEKVEQEEKEEKDEHPPEPPSKKARVAYEEQMHKQGDQDTEYPGVLPKLIDLLAKGTPESLQLQAARAIVTPSDDPVIRRLTLENENVDVKTEGKKYEFKEQNPFASENEEVASVAYRYRKWKLDEETTLVARCELHSVAEVKGQEVLLTVNSLNEFDSKITGVDWRQKIENQRGAVLATELKNNANKLAKWTAQALLAGAEQMKLGYVSRVHPKDHYNHCILTVQGYKPKEFAAQINLSVNNMWGILKTVVDICMKLEEGKYLLVKDPNKPIVSLVLCLEGVVERLVSLLTRSIPISVQEQAAFAFASLACVDGNMSMLVLFPGALEKLVTLLGRGVHSSLQYEAARAFFNLAVPKENEVLMAGFPNEVGGIVSTGCGRISAKCSSQSFGESFIQIGESFIQLWR</sequence>
<evidence type="ECO:0000256" key="4">
    <source>
        <dbReference type="ARBA" id="ARBA00022917"/>
    </source>
</evidence>
<dbReference type="Gene3D" id="1.25.10.10">
    <property type="entry name" value="Leucine-rich Repeat Variant"/>
    <property type="match status" value="1"/>
</dbReference>
<reference evidence="6 7" key="1">
    <citation type="submission" date="2024-09" db="EMBL/GenBank/DDBJ databases">
        <title>Chromosome-scale assembly of Riccia sorocarpa.</title>
        <authorList>
            <person name="Paukszto L."/>
        </authorList>
    </citation>
    <scope>NUCLEOTIDE SEQUENCE [LARGE SCALE GENOMIC DNA]</scope>
    <source>
        <strain evidence="6">LP-2024</strain>
        <tissue evidence="6">Aerial parts of the thallus</tissue>
    </source>
</reference>
<evidence type="ECO:0000256" key="2">
    <source>
        <dbReference type="ARBA" id="ARBA00022540"/>
    </source>
</evidence>
<evidence type="ECO:0000313" key="6">
    <source>
        <dbReference type="EMBL" id="KAL3688292.1"/>
    </source>
</evidence>
<evidence type="ECO:0000256" key="1">
    <source>
        <dbReference type="ARBA" id="ARBA00022490"/>
    </source>
</evidence>
<dbReference type="Pfam" id="PF05091">
    <property type="entry name" value="eIF-3_zeta"/>
    <property type="match status" value="1"/>
</dbReference>
<comment type="caution">
    <text evidence="6">The sequence shown here is derived from an EMBL/GenBank/DDBJ whole genome shotgun (WGS) entry which is preliminary data.</text>
</comment>
<dbReference type="SUPFAM" id="SSF48371">
    <property type="entry name" value="ARM repeat"/>
    <property type="match status" value="1"/>
</dbReference>
<dbReference type="InterPro" id="IPR000225">
    <property type="entry name" value="Armadillo"/>
</dbReference>
<gene>
    <name evidence="6" type="ORF">R1sor_014601</name>
</gene>
<accession>A0ABD3H9W6</accession>
<evidence type="ECO:0000256" key="3">
    <source>
        <dbReference type="ARBA" id="ARBA00022884"/>
    </source>
</evidence>
<keyword evidence="7" id="KW-1185">Reference proteome</keyword>